<dbReference type="AlphaFoldDB" id="A0A3B0V634"/>
<evidence type="ECO:0000256" key="1">
    <source>
        <dbReference type="SAM" id="MobiDB-lite"/>
    </source>
</evidence>
<proteinExistence type="predicted"/>
<evidence type="ECO:0000313" key="2">
    <source>
        <dbReference type="EMBL" id="VAW34232.1"/>
    </source>
</evidence>
<organism evidence="2">
    <name type="scientific">hydrothermal vent metagenome</name>
    <dbReference type="NCBI Taxonomy" id="652676"/>
    <lineage>
        <taxon>unclassified sequences</taxon>
        <taxon>metagenomes</taxon>
        <taxon>ecological metagenomes</taxon>
    </lineage>
</organism>
<name>A0A3B0V634_9ZZZZ</name>
<dbReference type="EMBL" id="UOEU01000520">
    <property type="protein sequence ID" value="VAW34232.1"/>
    <property type="molecule type" value="Genomic_DNA"/>
</dbReference>
<feature type="region of interest" description="Disordered" evidence="1">
    <location>
        <begin position="1"/>
        <end position="50"/>
    </location>
</feature>
<accession>A0A3B0V634</accession>
<sequence>MARRKQNLAGKISSQSDVRPGWRDAITGGSQAEQTGVRRPEFMEPEPIPEPANKIKRKTYLLYAGMIEEIGTLAIQERVGINELVRYLLGAALDQVYEGKLTIPTQPGRRQIAP</sequence>
<protein>
    <submittedName>
        <fullName evidence="2">Uncharacterized protein</fullName>
    </submittedName>
</protein>
<reference evidence="2" key="1">
    <citation type="submission" date="2018-06" db="EMBL/GenBank/DDBJ databases">
        <authorList>
            <person name="Zhirakovskaya E."/>
        </authorList>
    </citation>
    <scope>NUCLEOTIDE SEQUENCE</scope>
</reference>
<gene>
    <name evidence="2" type="ORF">MNBD_CHLOROFLEXI01-258</name>
</gene>